<evidence type="ECO:0000313" key="3">
    <source>
        <dbReference type="EMBL" id="PWG03074.1"/>
    </source>
</evidence>
<dbReference type="InterPro" id="IPR036188">
    <property type="entry name" value="FAD/NAD-bd_sf"/>
</dbReference>
<name>A0A2U2J430_9SPHN</name>
<dbReference type="Proteomes" id="UP000245916">
    <property type="component" value="Unassembled WGS sequence"/>
</dbReference>
<dbReference type="EMBL" id="QFFF01000001">
    <property type="protein sequence ID" value="PWG03074.1"/>
    <property type="molecule type" value="Genomic_DNA"/>
</dbReference>
<dbReference type="SUPFAM" id="SSF51905">
    <property type="entry name" value="FAD/NAD(P)-binding domain"/>
    <property type="match status" value="1"/>
</dbReference>
<keyword evidence="4" id="KW-1185">Reference proteome</keyword>
<accession>A0A2U2J430</accession>
<comment type="caution">
    <text evidence="3">The sequence shown here is derived from an EMBL/GenBank/DDBJ whole genome shotgun (WGS) entry which is preliminary data.</text>
</comment>
<dbReference type="InterPro" id="IPR006076">
    <property type="entry name" value="FAD-dep_OxRdtase"/>
</dbReference>
<dbReference type="GO" id="GO:0016491">
    <property type="term" value="F:oxidoreductase activity"/>
    <property type="evidence" value="ECO:0007669"/>
    <property type="project" value="UniProtKB-KW"/>
</dbReference>
<dbReference type="Gene3D" id="3.30.9.10">
    <property type="entry name" value="D-Amino Acid Oxidase, subunit A, domain 2"/>
    <property type="match status" value="1"/>
</dbReference>
<evidence type="ECO:0000259" key="2">
    <source>
        <dbReference type="Pfam" id="PF01266"/>
    </source>
</evidence>
<dbReference type="GO" id="GO:0005737">
    <property type="term" value="C:cytoplasm"/>
    <property type="evidence" value="ECO:0007669"/>
    <property type="project" value="TreeGrafter"/>
</dbReference>
<dbReference type="OrthoDB" id="9805337at2"/>
<sequence>MPSKKTGAPKTAIVIGGGIVGLCCAFRLQSRGISTTLVDPQPERRGASWGNAGHIAVEQVEPLASLATVRSMWRRLFWRGGALSLPMREVAAWLPFSLRLLGAARPARFAAGKAALAALLSEAMPAWTRLLGEASAPELLLSQGHFIVWETPESAARGRAAWAAADTGTTRFRDVTPEEMAQLTALTQRPPAGAIRFEGSGQISDLGELAKRLGTAFEQLGGRQRHARVDRLHVLEGRAVPRLDTGEELRAHAVVLAAGAASGALLRPLSETVPIIAERGYHIQSAETEWPEDMPPVVFEDRSMIVTRFRSGLRAASFVEFGRADSPGDVRKWARLRDHVQALGLPFRLPGEPWMGARPTFPDYLPAIGRSRRAENLFYAFGHQHLGLTLAPVTGEAVAAMVNGDAPAVDVAPFALERFQRHSPAKESR</sequence>
<protein>
    <submittedName>
        <fullName evidence="3">FAD-dependent oxidoreductase</fullName>
    </submittedName>
</protein>
<gene>
    <name evidence="3" type="ORF">DF286_09480</name>
</gene>
<dbReference type="PANTHER" id="PTHR13847:SF289">
    <property type="entry name" value="GLYCINE OXIDASE"/>
    <property type="match status" value="1"/>
</dbReference>
<evidence type="ECO:0000256" key="1">
    <source>
        <dbReference type="ARBA" id="ARBA00023002"/>
    </source>
</evidence>
<dbReference type="RefSeq" id="WP_109271212.1">
    <property type="nucleotide sequence ID" value="NZ_QFFF01000001.1"/>
</dbReference>
<dbReference type="PANTHER" id="PTHR13847">
    <property type="entry name" value="SARCOSINE DEHYDROGENASE-RELATED"/>
    <property type="match status" value="1"/>
</dbReference>
<feature type="domain" description="FAD dependent oxidoreductase" evidence="2">
    <location>
        <begin position="13"/>
        <end position="401"/>
    </location>
</feature>
<proteinExistence type="predicted"/>
<dbReference type="AlphaFoldDB" id="A0A2U2J430"/>
<dbReference type="Pfam" id="PF01266">
    <property type="entry name" value="DAO"/>
    <property type="match status" value="1"/>
</dbReference>
<evidence type="ECO:0000313" key="4">
    <source>
        <dbReference type="Proteomes" id="UP000245916"/>
    </source>
</evidence>
<keyword evidence="1" id="KW-0560">Oxidoreductase</keyword>
<reference evidence="3 4" key="1">
    <citation type="submission" date="2018-05" db="EMBL/GenBank/DDBJ databases">
        <title>Genome of Sphingosinicella humi QZX222.</title>
        <authorList>
            <person name="Qiao Z."/>
            <person name="Wang G."/>
        </authorList>
    </citation>
    <scope>NUCLEOTIDE SEQUENCE [LARGE SCALE GENOMIC DNA]</scope>
    <source>
        <strain evidence="3 4">QZX222</strain>
    </source>
</reference>
<dbReference type="Gene3D" id="3.50.50.60">
    <property type="entry name" value="FAD/NAD(P)-binding domain"/>
    <property type="match status" value="2"/>
</dbReference>
<organism evidence="3 4">
    <name type="scientific">Allosphingosinicella humi</name>
    <dbReference type="NCBI Taxonomy" id="2068657"/>
    <lineage>
        <taxon>Bacteria</taxon>
        <taxon>Pseudomonadati</taxon>
        <taxon>Pseudomonadota</taxon>
        <taxon>Alphaproteobacteria</taxon>
        <taxon>Sphingomonadales</taxon>
        <taxon>Sphingomonadaceae</taxon>
        <taxon>Allosphingosinicella</taxon>
    </lineage>
</organism>